<keyword evidence="2" id="KW-1185">Reference proteome</keyword>
<comment type="caution">
    <text evidence="1">The sequence shown here is derived from an EMBL/GenBank/DDBJ whole genome shotgun (WGS) entry which is preliminary data.</text>
</comment>
<evidence type="ECO:0000313" key="2">
    <source>
        <dbReference type="Proteomes" id="UP000278085"/>
    </source>
</evidence>
<dbReference type="EMBL" id="RXLQ01000049">
    <property type="protein sequence ID" value="RSZ55069.1"/>
    <property type="molecule type" value="Genomic_DNA"/>
</dbReference>
<dbReference type="Proteomes" id="UP000278085">
    <property type="component" value="Unassembled WGS sequence"/>
</dbReference>
<protein>
    <submittedName>
        <fullName evidence="1">Uncharacterized protein</fullName>
    </submittedName>
</protein>
<dbReference type="AlphaFoldDB" id="A0A430HC45"/>
<dbReference type="OrthoDB" id="8762798at2"/>
<dbReference type="RefSeq" id="WP_126077955.1">
    <property type="nucleotide sequence ID" value="NZ_CP051166.1"/>
</dbReference>
<sequence>MSIEIFSEALKEKVLTVLEDHSFVRESIRFEEQDDGQSLSIYIPLDNYSGDVSAQALLAMSKKLDVILPPRPDDYSWYALFTQAGQIVQCFFGGDLSSPNSGL</sequence>
<reference evidence="1 2" key="1">
    <citation type="submission" date="2018-12" db="EMBL/GenBank/DDBJ databases">
        <authorList>
            <person name="Yang E."/>
        </authorList>
    </citation>
    <scope>NUCLEOTIDE SEQUENCE [LARGE SCALE GENOMIC DNA]</scope>
    <source>
        <strain evidence="1 2">SOD</strain>
    </source>
</reference>
<evidence type="ECO:0000313" key="1">
    <source>
        <dbReference type="EMBL" id="RSZ55069.1"/>
    </source>
</evidence>
<organism evidence="1 2">
    <name type="scientific">Massilia atriviolacea</name>
    <dbReference type="NCBI Taxonomy" id="2495579"/>
    <lineage>
        <taxon>Bacteria</taxon>
        <taxon>Pseudomonadati</taxon>
        <taxon>Pseudomonadota</taxon>
        <taxon>Betaproteobacteria</taxon>
        <taxon>Burkholderiales</taxon>
        <taxon>Oxalobacteraceae</taxon>
        <taxon>Telluria group</taxon>
        <taxon>Massilia</taxon>
    </lineage>
</organism>
<accession>A0A430HC45</accession>
<name>A0A430HC45_9BURK</name>
<gene>
    <name evidence="1" type="ORF">EJB06_31435</name>
</gene>
<proteinExistence type="predicted"/>